<comment type="caution">
    <text evidence="2">The sequence shown here is derived from an EMBL/GenBank/DDBJ whole genome shotgun (WGS) entry which is preliminary data.</text>
</comment>
<keyword evidence="3" id="KW-1185">Reference proteome</keyword>
<proteinExistence type="predicted"/>
<dbReference type="Proteomes" id="UP000789342">
    <property type="component" value="Unassembled WGS sequence"/>
</dbReference>
<feature type="region of interest" description="Disordered" evidence="1">
    <location>
        <begin position="1"/>
        <end position="25"/>
    </location>
</feature>
<reference evidence="2" key="1">
    <citation type="submission" date="2021-06" db="EMBL/GenBank/DDBJ databases">
        <authorList>
            <person name="Kallberg Y."/>
            <person name="Tangrot J."/>
            <person name="Rosling A."/>
        </authorList>
    </citation>
    <scope>NUCLEOTIDE SEQUENCE</scope>
    <source>
        <strain evidence="2">CL551</strain>
    </source>
</reference>
<dbReference type="EMBL" id="CAJVPV010007296">
    <property type="protein sequence ID" value="CAG8617117.1"/>
    <property type="molecule type" value="Genomic_DNA"/>
</dbReference>
<sequence length="147" mass="17310">MDEQYNDQESDVKTFTNEEDIQMNPNQINVVDPRNLEEAITGAKRIEAREYYEMTIEKETKITSLEETIAELIKQMQNLTCKKKGHYARDCVAGKTNSRNDLSTQMTEQETKARFVKMLEQEDEIYYTTRRYRPYNCTKDNSGTKPE</sequence>
<dbReference type="AlphaFoldDB" id="A0A9N9GPT8"/>
<protein>
    <submittedName>
        <fullName evidence="2">18419_t:CDS:1</fullName>
    </submittedName>
</protein>
<evidence type="ECO:0000256" key="1">
    <source>
        <dbReference type="SAM" id="MobiDB-lite"/>
    </source>
</evidence>
<evidence type="ECO:0000313" key="3">
    <source>
        <dbReference type="Proteomes" id="UP000789342"/>
    </source>
</evidence>
<evidence type="ECO:0000313" key="2">
    <source>
        <dbReference type="EMBL" id="CAG8617117.1"/>
    </source>
</evidence>
<accession>A0A9N9GPT8</accession>
<gene>
    <name evidence="2" type="ORF">AMORRO_LOCUS8491</name>
</gene>
<name>A0A9N9GPT8_9GLOM</name>
<organism evidence="2 3">
    <name type="scientific">Acaulospora morrowiae</name>
    <dbReference type="NCBI Taxonomy" id="94023"/>
    <lineage>
        <taxon>Eukaryota</taxon>
        <taxon>Fungi</taxon>
        <taxon>Fungi incertae sedis</taxon>
        <taxon>Mucoromycota</taxon>
        <taxon>Glomeromycotina</taxon>
        <taxon>Glomeromycetes</taxon>
        <taxon>Diversisporales</taxon>
        <taxon>Acaulosporaceae</taxon>
        <taxon>Acaulospora</taxon>
    </lineage>
</organism>